<dbReference type="EMBL" id="UPHQ01000121">
    <property type="protein sequence ID" value="VBA39581.1"/>
    <property type="molecule type" value="Genomic_DNA"/>
</dbReference>
<gene>
    <name evidence="1" type="ORF">LAUMK13_02650</name>
</gene>
<dbReference type="Gene3D" id="3.40.50.720">
    <property type="entry name" value="NAD(P)-binding Rossmann-like Domain"/>
    <property type="match status" value="1"/>
</dbReference>
<evidence type="ECO:0000313" key="1">
    <source>
        <dbReference type="EMBL" id="VBA39581.1"/>
    </source>
</evidence>
<keyword evidence="2" id="KW-1185">Reference proteome</keyword>
<dbReference type="AlphaFoldDB" id="A0A498Q2M1"/>
<name>A0A498Q2M1_9MYCO</name>
<accession>A0A498Q2M1</accession>
<protein>
    <submittedName>
        <fullName evidence="1">Uncharacterized protein</fullName>
    </submittedName>
</protein>
<sequence>MYLLRKQLESLHIVAGDVTAVTATRFAAHGQRAVVHAAADQQSRTATTPKDVNCHLTTEAADSATEALVG</sequence>
<dbReference type="RefSeq" id="WP_075543629.1">
    <property type="nucleotide sequence ID" value="NZ_UPHQ01000121.1"/>
</dbReference>
<reference evidence="1 2" key="1">
    <citation type="submission" date="2018-09" db="EMBL/GenBank/DDBJ databases">
        <authorList>
            <person name="Tagini F."/>
        </authorList>
    </citation>
    <scope>NUCLEOTIDE SEQUENCE [LARGE SCALE GENOMIC DNA]</scope>
    <source>
        <strain evidence="1 2">MK13</strain>
    </source>
</reference>
<dbReference type="OrthoDB" id="9942685at2"/>
<evidence type="ECO:0000313" key="2">
    <source>
        <dbReference type="Proteomes" id="UP000267289"/>
    </source>
</evidence>
<dbReference type="Proteomes" id="UP000267289">
    <property type="component" value="Unassembled WGS sequence"/>
</dbReference>
<proteinExistence type="predicted"/>
<organism evidence="1 2">
    <name type="scientific">Mycobacterium innocens</name>
    <dbReference type="NCBI Taxonomy" id="2341083"/>
    <lineage>
        <taxon>Bacteria</taxon>
        <taxon>Bacillati</taxon>
        <taxon>Actinomycetota</taxon>
        <taxon>Actinomycetes</taxon>
        <taxon>Mycobacteriales</taxon>
        <taxon>Mycobacteriaceae</taxon>
        <taxon>Mycobacterium</taxon>
    </lineage>
</organism>